<organism evidence="1 2">
    <name type="scientific">Glossina austeni</name>
    <name type="common">Savannah tsetse fly</name>
    <dbReference type="NCBI Taxonomy" id="7395"/>
    <lineage>
        <taxon>Eukaryota</taxon>
        <taxon>Metazoa</taxon>
        <taxon>Ecdysozoa</taxon>
        <taxon>Arthropoda</taxon>
        <taxon>Hexapoda</taxon>
        <taxon>Insecta</taxon>
        <taxon>Pterygota</taxon>
        <taxon>Neoptera</taxon>
        <taxon>Endopterygota</taxon>
        <taxon>Diptera</taxon>
        <taxon>Brachycera</taxon>
        <taxon>Muscomorpha</taxon>
        <taxon>Hippoboscoidea</taxon>
        <taxon>Glossinidae</taxon>
        <taxon>Glossina</taxon>
    </lineage>
</organism>
<dbReference type="VEuPathDB" id="VectorBase:GAUT038441"/>
<name>A0A1A9VIE6_GLOAU</name>
<evidence type="ECO:0000313" key="1">
    <source>
        <dbReference type="EnsemblMetazoa" id="GAUT038441-PA"/>
    </source>
</evidence>
<evidence type="ECO:0000313" key="2">
    <source>
        <dbReference type="Proteomes" id="UP000078200"/>
    </source>
</evidence>
<dbReference type="EnsemblMetazoa" id="GAUT038441-RA">
    <property type="protein sequence ID" value="GAUT038441-PA"/>
    <property type="gene ID" value="GAUT038441"/>
</dbReference>
<reference evidence="1" key="1">
    <citation type="submission" date="2020-05" db="UniProtKB">
        <authorList>
            <consortium name="EnsemblMetazoa"/>
        </authorList>
    </citation>
    <scope>IDENTIFICATION</scope>
    <source>
        <strain evidence="1">TTRI</strain>
    </source>
</reference>
<sequence length="164" mass="18103">MGYPLVKRYGSSEASQDLEIAKLFGEFFQKSYPIIAMPVDAYPYHSKSFDIVGLSTLKPSCVPDPDGIAPSIVRNSQDMLDIPLMHIFNNCNKTRVEGTIRYKGEILLALILTQTNSTPTGSENGPRTAEKLLQGCQVYYIKLRAIIHPTLIARAISLNAITNA</sequence>
<dbReference type="AlphaFoldDB" id="A0A1A9VIE6"/>
<dbReference type="Proteomes" id="UP000078200">
    <property type="component" value="Unassembled WGS sequence"/>
</dbReference>
<protein>
    <submittedName>
        <fullName evidence="1">Uncharacterized protein</fullName>
    </submittedName>
</protein>
<accession>A0A1A9VIE6</accession>
<keyword evidence="2" id="KW-1185">Reference proteome</keyword>
<proteinExistence type="predicted"/>